<dbReference type="AlphaFoldDB" id="A0A0G4IVX1"/>
<name>A0A0G4IVX1_PLABS</name>
<sequence length="76" mass="7842">MAVKGYFGSSYTGAVESAAAQESSCVLPAAGLHPVQLQAGCDGIPTPPGRRQPRFIVNTLQSLHSICQAEQGDGNV</sequence>
<dbReference type="Proteomes" id="UP000039324">
    <property type="component" value="Unassembled WGS sequence"/>
</dbReference>
<proteinExistence type="predicted"/>
<gene>
    <name evidence="1" type="ORF">PBRA_007221</name>
</gene>
<evidence type="ECO:0000313" key="1">
    <source>
        <dbReference type="EMBL" id="CEO99488.1"/>
    </source>
</evidence>
<evidence type="ECO:0000313" key="2">
    <source>
        <dbReference type="Proteomes" id="UP000039324"/>
    </source>
</evidence>
<keyword evidence="2" id="KW-1185">Reference proteome</keyword>
<protein>
    <submittedName>
        <fullName evidence="1">Uncharacterized protein</fullName>
    </submittedName>
</protein>
<reference evidence="1 2" key="1">
    <citation type="submission" date="2015-02" db="EMBL/GenBank/DDBJ databases">
        <authorList>
            <person name="Chooi Y.-H."/>
        </authorList>
    </citation>
    <scope>NUCLEOTIDE SEQUENCE [LARGE SCALE GENOMIC DNA]</scope>
    <source>
        <strain evidence="1">E3</strain>
    </source>
</reference>
<organism evidence="1 2">
    <name type="scientific">Plasmodiophora brassicae</name>
    <name type="common">Clubroot disease agent</name>
    <dbReference type="NCBI Taxonomy" id="37360"/>
    <lineage>
        <taxon>Eukaryota</taxon>
        <taxon>Sar</taxon>
        <taxon>Rhizaria</taxon>
        <taxon>Endomyxa</taxon>
        <taxon>Phytomyxea</taxon>
        <taxon>Plasmodiophorida</taxon>
        <taxon>Plasmodiophoridae</taxon>
        <taxon>Plasmodiophora</taxon>
    </lineage>
</organism>
<dbReference type="EMBL" id="CDSF01000091">
    <property type="protein sequence ID" value="CEO99488.1"/>
    <property type="molecule type" value="Genomic_DNA"/>
</dbReference>
<accession>A0A0G4IVX1</accession>